<dbReference type="InterPro" id="IPR001940">
    <property type="entry name" value="Peptidase_S1C"/>
</dbReference>
<dbReference type="Gene3D" id="2.40.10.120">
    <property type="match status" value="1"/>
</dbReference>
<organism evidence="2 3">
    <name type="scientific">Colwellia ponticola</name>
    <dbReference type="NCBI Taxonomy" id="2304625"/>
    <lineage>
        <taxon>Bacteria</taxon>
        <taxon>Pseudomonadati</taxon>
        <taxon>Pseudomonadota</taxon>
        <taxon>Gammaproteobacteria</taxon>
        <taxon>Alteromonadales</taxon>
        <taxon>Colwelliaceae</taxon>
        <taxon>Colwellia</taxon>
    </lineage>
</organism>
<evidence type="ECO:0000313" key="3">
    <source>
        <dbReference type="Proteomes" id="UP000307702"/>
    </source>
</evidence>
<gene>
    <name evidence="2" type="ORF">FCS21_12190</name>
</gene>
<dbReference type="EMBL" id="SZVP01000012">
    <property type="protein sequence ID" value="TMM43947.1"/>
    <property type="molecule type" value="Genomic_DNA"/>
</dbReference>
<dbReference type="InterPro" id="IPR009003">
    <property type="entry name" value="Peptidase_S1_PA"/>
</dbReference>
<dbReference type="RefSeq" id="WP_138623780.1">
    <property type="nucleotide sequence ID" value="NZ_SZVP01000012.1"/>
</dbReference>
<dbReference type="OrthoDB" id="8581982at2"/>
<comment type="caution">
    <text evidence="2">The sequence shown here is derived from an EMBL/GenBank/DDBJ whole genome shotgun (WGS) entry which is preliminary data.</text>
</comment>
<dbReference type="GO" id="GO:0006508">
    <property type="term" value="P:proteolysis"/>
    <property type="evidence" value="ECO:0007669"/>
    <property type="project" value="InterPro"/>
</dbReference>
<feature type="chain" id="PRO_5034916728" evidence="1">
    <location>
        <begin position="19"/>
        <end position="431"/>
    </location>
</feature>
<reference evidence="2 3" key="1">
    <citation type="submission" date="2019-05" db="EMBL/GenBank/DDBJ databases">
        <title>Colwellia ponticola sp. nov., isolated from seawater.</title>
        <authorList>
            <person name="Yoon J.-H."/>
        </authorList>
    </citation>
    <scope>NUCLEOTIDE SEQUENCE [LARGE SCALE GENOMIC DNA]</scope>
    <source>
        <strain evidence="2 3">OISW-25</strain>
    </source>
</reference>
<proteinExistence type="predicted"/>
<keyword evidence="1" id="KW-0732">Signal</keyword>
<name>A0A8H2JJX7_9GAMM</name>
<dbReference type="Proteomes" id="UP000307702">
    <property type="component" value="Unassembled WGS sequence"/>
</dbReference>
<dbReference type="PANTHER" id="PTHR22939:SF129">
    <property type="entry name" value="SERINE PROTEASE HTRA2, MITOCHONDRIAL"/>
    <property type="match status" value="1"/>
</dbReference>
<protein>
    <submittedName>
        <fullName evidence="2">Trypsin-like peptidase domain-containing protein</fullName>
    </submittedName>
</protein>
<keyword evidence="3" id="KW-1185">Reference proteome</keyword>
<dbReference type="PANTHER" id="PTHR22939">
    <property type="entry name" value="SERINE PROTEASE FAMILY S1C HTRA-RELATED"/>
    <property type="match status" value="1"/>
</dbReference>
<evidence type="ECO:0000313" key="2">
    <source>
        <dbReference type="EMBL" id="TMM43947.1"/>
    </source>
</evidence>
<dbReference type="PRINTS" id="PR00834">
    <property type="entry name" value="PROTEASES2C"/>
</dbReference>
<feature type="signal peptide" evidence="1">
    <location>
        <begin position="1"/>
        <end position="18"/>
    </location>
</feature>
<dbReference type="AlphaFoldDB" id="A0A8H2JJX7"/>
<accession>A0A8H2JJX7</accession>
<evidence type="ECO:0000256" key="1">
    <source>
        <dbReference type="SAM" id="SignalP"/>
    </source>
</evidence>
<dbReference type="SUPFAM" id="SSF50494">
    <property type="entry name" value="Trypsin-like serine proteases"/>
    <property type="match status" value="1"/>
</dbReference>
<dbReference type="Pfam" id="PF13365">
    <property type="entry name" value="Trypsin_2"/>
    <property type="match status" value="1"/>
</dbReference>
<dbReference type="GO" id="GO:0004252">
    <property type="term" value="F:serine-type endopeptidase activity"/>
    <property type="evidence" value="ECO:0007669"/>
    <property type="project" value="InterPro"/>
</dbReference>
<sequence>MKVFFTLVFIVFSSTVFATEQAQTIFAQLTPALYQIKLIDKASGEKSSIGSAFQISKDGIIATNYHVISSYARNPEKYRIEYLDYQGNTAQVTLMSVDVINDLALVKRVVNADMPYFRLAKSPPIKGEKLFALGNPHDLGMIVVPGTYNGLKKESFNERIHFTGAINSGMSGGPVVNKDEQVVGINVATSGNQIGFLVPHDKLVTLFTDYKSSVQNRNTHNLPANIKQQMTTQLFTNQNKLMTTLLNSPWPSKALANKAMIPIIEVPFIRCWGDSNADKTDALILSAIARCSLDENTYLSSHFFTGSIEIEFSYMQAKSLSNNKFYHLYQKHIARASSGNRAGKNDVSEYQCHHDVVTPSSTANTAQTITNKSVFCTRAYQDFPGLFDVLYLGASIDKNQQALVSHFTLAGVSQENAMKFTGKFMEAVSWK</sequence>